<reference evidence="2 3" key="1">
    <citation type="submission" date="2019-03" db="EMBL/GenBank/DDBJ databases">
        <title>Draft genome of Gammaproteobacteria bacterium LSUCC0057, a member of the SAR92 clade.</title>
        <authorList>
            <person name="Lanclos V.C."/>
            <person name="Doiron C."/>
            <person name="Henson M.W."/>
            <person name="Thrash J.C."/>
        </authorList>
    </citation>
    <scope>NUCLEOTIDE SEQUENCE [LARGE SCALE GENOMIC DNA]</scope>
    <source>
        <strain evidence="2 3">LSUCC0057</strain>
    </source>
</reference>
<evidence type="ECO:0000259" key="1">
    <source>
        <dbReference type="Pfam" id="PF13579"/>
    </source>
</evidence>
<dbReference type="OrthoDB" id="9787293at2"/>
<sequence>MRQILWWGRTGAYGPDYPRNRTVIAELKKLGVELVVFQPLLSKFGDIEAALRRLPAVDAVWVPCFRQRDMAAAVRYARRRGLPVIFDPLISAFDKRVNERRKYSADSWRGRRLLRWESTLFNRAELLIADTQAHRQYFHATHGVALERIVVLPVSAEETLFTPPAGAYQLPARPELLFFGSFIGLQGATVIAEALHHYHGPAIKLCFLGDGPQRADCQTIAAEANNPLVDVEFADWIALHELPARIGRADLGLGIFGSGAKSARVIPNKVYQSLACGLPVITMASSAYPAQLGAQNGLFFVPAGSPQALATAMAAAVGELGQPLRQAALASYRRYFSSKQIGTALAAALQKLLDGKLAAVSATRKHQKDER</sequence>
<name>A0A4Y8UME5_9GAMM</name>
<evidence type="ECO:0000313" key="3">
    <source>
        <dbReference type="Proteomes" id="UP000298133"/>
    </source>
</evidence>
<dbReference type="GO" id="GO:0016758">
    <property type="term" value="F:hexosyltransferase activity"/>
    <property type="evidence" value="ECO:0007669"/>
    <property type="project" value="TreeGrafter"/>
</dbReference>
<dbReference type="EMBL" id="SPIA01000001">
    <property type="protein sequence ID" value="TFH68977.1"/>
    <property type="molecule type" value="Genomic_DNA"/>
</dbReference>
<dbReference type="PANTHER" id="PTHR45947">
    <property type="entry name" value="SULFOQUINOVOSYL TRANSFERASE SQD2"/>
    <property type="match status" value="1"/>
</dbReference>
<dbReference type="InterPro" id="IPR028098">
    <property type="entry name" value="Glyco_trans_4-like_N"/>
</dbReference>
<dbReference type="SUPFAM" id="SSF53756">
    <property type="entry name" value="UDP-Glycosyltransferase/glycogen phosphorylase"/>
    <property type="match status" value="1"/>
</dbReference>
<dbReference type="Gene3D" id="3.40.50.2000">
    <property type="entry name" value="Glycogen Phosphorylase B"/>
    <property type="match status" value="2"/>
</dbReference>
<evidence type="ECO:0000313" key="2">
    <source>
        <dbReference type="EMBL" id="TFH68977.1"/>
    </source>
</evidence>
<dbReference type="Pfam" id="PF13579">
    <property type="entry name" value="Glyco_trans_4_4"/>
    <property type="match status" value="1"/>
</dbReference>
<protein>
    <submittedName>
        <fullName evidence="2">Glycosyltransferase</fullName>
    </submittedName>
</protein>
<dbReference type="Proteomes" id="UP000298133">
    <property type="component" value="Unassembled WGS sequence"/>
</dbReference>
<dbReference type="InterPro" id="IPR050194">
    <property type="entry name" value="Glycosyltransferase_grp1"/>
</dbReference>
<gene>
    <name evidence="2" type="ORF">E3W66_03260</name>
</gene>
<dbReference type="PANTHER" id="PTHR45947:SF3">
    <property type="entry name" value="SULFOQUINOVOSYL TRANSFERASE SQD2"/>
    <property type="match status" value="1"/>
</dbReference>
<keyword evidence="3" id="KW-1185">Reference proteome</keyword>
<dbReference type="AlphaFoldDB" id="A0A4Y8UME5"/>
<proteinExistence type="predicted"/>
<comment type="caution">
    <text evidence="2">The sequence shown here is derived from an EMBL/GenBank/DDBJ whole genome shotgun (WGS) entry which is preliminary data.</text>
</comment>
<feature type="domain" description="Glycosyltransferase subfamily 4-like N-terminal" evidence="1">
    <location>
        <begin position="48"/>
        <end position="154"/>
    </location>
</feature>
<keyword evidence="2" id="KW-0808">Transferase</keyword>
<organism evidence="2 3">
    <name type="scientific">Gammaproteobacteria bacterium LSUCC0057</name>
    <dbReference type="NCBI Taxonomy" id="2559237"/>
    <lineage>
        <taxon>Bacteria</taxon>
        <taxon>Pseudomonadati</taxon>
        <taxon>Pseudomonadota</taxon>
        <taxon>Gammaproteobacteria</taxon>
        <taxon>Cellvibrionales</taxon>
        <taxon>Porticoccaceae</taxon>
        <taxon>SAR92 clade</taxon>
    </lineage>
</organism>
<dbReference type="Pfam" id="PF13692">
    <property type="entry name" value="Glyco_trans_1_4"/>
    <property type="match status" value="1"/>
</dbReference>
<accession>A0A4Y8UME5</accession>